<accession>A0ACC5WD26</accession>
<organism evidence="1 2">
    <name type="scientific">Pangasianodon gigas</name>
    <name type="common">Mekong giant catfish</name>
    <name type="synonym">Pangasius gigas</name>
    <dbReference type="NCBI Taxonomy" id="30993"/>
    <lineage>
        <taxon>Eukaryota</taxon>
        <taxon>Metazoa</taxon>
        <taxon>Chordata</taxon>
        <taxon>Craniata</taxon>
        <taxon>Vertebrata</taxon>
        <taxon>Euteleostomi</taxon>
        <taxon>Actinopterygii</taxon>
        <taxon>Neopterygii</taxon>
        <taxon>Teleostei</taxon>
        <taxon>Ostariophysi</taxon>
        <taxon>Siluriformes</taxon>
        <taxon>Pangasiidae</taxon>
        <taxon>Pangasianodon</taxon>
    </lineage>
</organism>
<gene>
    <name evidence="1" type="ORF">PGIGA_G00192060</name>
</gene>
<reference evidence="1 2" key="1">
    <citation type="journal article" date="2022" name="bioRxiv">
        <title>An ancient truncated duplication of the anti-Mullerian hormone receptor type 2 gene is a potential conserved master sex determinant in the Pangasiidae catfish family.</title>
        <authorList>
            <person name="Wen M."/>
            <person name="Pan Q."/>
            <person name="Jouanno E."/>
            <person name="Montfort J."/>
            <person name="Zahm M."/>
            <person name="Cabau C."/>
            <person name="Klopp C."/>
            <person name="Iampietro C."/>
            <person name="Roques C."/>
            <person name="Bouchez O."/>
            <person name="Castinel A."/>
            <person name="Donnadieu C."/>
            <person name="Parrinello H."/>
            <person name="Poncet C."/>
            <person name="Belmonte E."/>
            <person name="Gautier V."/>
            <person name="Avarre J.-C."/>
            <person name="Dugue R."/>
            <person name="Gustiano R."/>
            <person name="Ha T.T.T."/>
            <person name="Campet M."/>
            <person name="Sriphairoj K."/>
            <person name="Ribolli J."/>
            <person name="de Almeida F.L."/>
            <person name="Desvignes T."/>
            <person name="Postlethwait J.H."/>
            <person name="Bucao C.F."/>
            <person name="Robinson-Rechavi M."/>
            <person name="Bobe J."/>
            <person name="Herpin A."/>
            <person name="Guiguen Y."/>
        </authorList>
    </citation>
    <scope>NUCLEOTIDE SEQUENCE [LARGE SCALE GENOMIC DNA]</scope>
    <source>
        <strain evidence="1">YG-Dec2019</strain>
    </source>
</reference>
<proteinExistence type="predicted"/>
<evidence type="ECO:0000313" key="2">
    <source>
        <dbReference type="Proteomes" id="UP000829447"/>
    </source>
</evidence>
<keyword evidence="2" id="KW-1185">Reference proteome</keyword>
<protein>
    <submittedName>
        <fullName evidence="1">Uncharacterized protein</fullName>
    </submittedName>
</protein>
<dbReference type="EMBL" id="CM040456">
    <property type="protein sequence ID" value="MCI4376737.1"/>
    <property type="molecule type" value="Genomic_DNA"/>
</dbReference>
<name>A0ACC5WD26_PANGG</name>
<evidence type="ECO:0000313" key="1">
    <source>
        <dbReference type="EMBL" id="MCI4376737.1"/>
    </source>
</evidence>
<comment type="caution">
    <text evidence="1">The sequence shown here is derived from an EMBL/GenBank/DDBJ whole genome shotgun (WGS) entry which is preliminary data.</text>
</comment>
<dbReference type="Proteomes" id="UP000829447">
    <property type="component" value="Linkage Group LG3"/>
</dbReference>
<sequence>MIKTSYKREVRKEKYEHSDVFEDQGEAGGEASLCSSSMVPGLESLQELNNRFACYINRARVLEQRNAVFRKQLETLQHMEEAAGLEEVFSEQISTNQERIRELQAERAKLEREFKDAERMLEEFSVRYRNECEYQDQLRGTLEQLNKEADAALLRNLEYQIESQFLQDDINATKERHKKNLAEIQTYLNILHQINQTVVLMPSVSVGISEEQEKLISQRRIPALSTQLEEYKSALCQLQAQKHKLQTETSALEQAIKITQESYDEEIQLYNEQIETLRKGIEEAERLLEKYTNECRQLAMYQTSLENELERYKRIIENEDSRLNSAIIGSPISLFTTSYRSHTRSPAMTSRGKDITQAFQDIASAKPRQKSQAKKVIKKKELTSKDVTEDVQEEKEKEAVDHVEVEGDVKQVALLKPAARNDVPDGAQISKAFDTLCNIVRNRLRRYRQPEPITDFYTKGRYVLVTGESSYLDPCFYTTTPSAGHIFVTICENGDSPFEPCERKTPSPPPSPSPPATIVPVIPPSPPDDNHTEKRDDEESGKEDGDDQGTSPTPQRGKDKSEEEDKSGQQGPPPLTSSSSVAPDSMSYEKVEVVESVEKLSPDLRVKGYKETSMVVETLIEKTTKKKHGDRAT</sequence>